<feature type="domain" description="Hyaluronan/mRNA-binding protein" evidence="2">
    <location>
        <begin position="135"/>
        <end position="247"/>
    </location>
</feature>
<dbReference type="AlphaFoldDB" id="Q4N214"/>
<dbReference type="Proteomes" id="UP000001949">
    <property type="component" value="Unassembled WGS sequence"/>
</dbReference>
<evidence type="ECO:0000256" key="1">
    <source>
        <dbReference type="SAM" id="MobiDB-lite"/>
    </source>
</evidence>
<feature type="compositionally biased region" description="Low complexity" evidence="1">
    <location>
        <begin position="178"/>
        <end position="191"/>
    </location>
</feature>
<dbReference type="Pfam" id="PF04774">
    <property type="entry name" value="HABP4_PAI-RBP1"/>
    <property type="match status" value="1"/>
</dbReference>
<dbReference type="InterPro" id="IPR006861">
    <property type="entry name" value="HABP4_PAIRBP1-bd"/>
</dbReference>
<dbReference type="InParanoid" id="Q4N214"/>
<comment type="caution">
    <text evidence="3">The sequence shown here is derived from an EMBL/GenBank/DDBJ whole genome shotgun (WGS) entry which is preliminary data.</text>
</comment>
<dbReference type="GeneID" id="3500795"/>
<protein>
    <recommendedName>
        <fullName evidence="2">Hyaluronan/mRNA-binding protein domain-containing protein</fullName>
    </recommendedName>
</protein>
<keyword evidence="4" id="KW-1185">Reference proteome</keyword>
<dbReference type="eggNOG" id="ENOG502RYXZ">
    <property type="taxonomic scope" value="Eukaryota"/>
</dbReference>
<proteinExistence type="predicted"/>
<feature type="compositionally biased region" description="Basic residues" evidence="1">
    <location>
        <begin position="301"/>
        <end position="314"/>
    </location>
</feature>
<dbReference type="RefSeq" id="XP_764198.1">
    <property type="nucleotide sequence ID" value="XM_759105.1"/>
</dbReference>
<reference evidence="3 4" key="1">
    <citation type="journal article" date="2005" name="Science">
        <title>Genome sequence of Theileria parva, a bovine pathogen that transforms lymphocytes.</title>
        <authorList>
            <person name="Gardner M.J."/>
            <person name="Bishop R."/>
            <person name="Shah T."/>
            <person name="de Villiers E.P."/>
            <person name="Carlton J.M."/>
            <person name="Hall N."/>
            <person name="Ren Q."/>
            <person name="Paulsen I.T."/>
            <person name="Pain A."/>
            <person name="Berriman M."/>
            <person name="Wilson R.J.M."/>
            <person name="Sato S."/>
            <person name="Ralph S.A."/>
            <person name="Mann D.J."/>
            <person name="Xiong Z."/>
            <person name="Shallom S.J."/>
            <person name="Weidman J."/>
            <person name="Jiang L."/>
            <person name="Lynn J."/>
            <person name="Weaver B."/>
            <person name="Shoaibi A."/>
            <person name="Domingo A.R."/>
            <person name="Wasawo D."/>
            <person name="Crabtree J."/>
            <person name="Wortman J.R."/>
            <person name="Haas B."/>
            <person name="Angiuoli S.V."/>
            <person name="Creasy T.H."/>
            <person name="Lu C."/>
            <person name="Suh B."/>
            <person name="Silva J.C."/>
            <person name="Utterback T.R."/>
            <person name="Feldblyum T.V."/>
            <person name="Pertea M."/>
            <person name="Allen J."/>
            <person name="Nierman W.C."/>
            <person name="Taracha E.L.N."/>
            <person name="Salzberg S.L."/>
            <person name="White O.R."/>
            <person name="Fitzhugh H.A."/>
            <person name="Morzaria S."/>
            <person name="Venter J.C."/>
            <person name="Fraser C.M."/>
            <person name="Nene V."/>
        </authorList>
    </citation>
    <scope>NUCLEOTIDE SEQUENCE [LARGE SCALE GENOMIC DNA]</scope>
    <source>
        <strain evidence="3 4">Muguga</strain>
    </source>
</reference>
<dbReference type="OMA" id="EGGHNWG"/>
<feature type="region of interest" description="Disordered" evidence="1">
    <location>
        <begin position="281"/>
        <end position="314"/>
    </location>
</feature>
<dbReference type="EMBL" id="AAGK01000004">
    <property type="protein sequence ID" value="EAN31915.1"/>
    <property type="molecule type" value="Genomic_DNA"/>
</dbReference>
<evidence type="ECO:0000313" key="4">
    <source>
        <dbReference type="Proteomes" id="UP000001949"/>
    </source>
</evidence>
<accession>Q4N214</accession>
<feature type="compositionally biased region" description="Basic residues" evidence="1">
    <location>
        <begin position="121"/>
        <end position="130"/>
    </location>
</feature>
<feature type="compositionally biased region" description="Basic and acidic residues" evidence="1">
    <location>
        <begin position="195"/>
        <end position="218"/>
    </location>
</feature>
<name>Q4N214_THEPA</name>
<feature type="compositionally biased region" description="Basic and acidic residues" evidence="1">
    <location>
        <begin position="137"/>
        <end position="156"/>
    </location>
</feature>
<feature type="region of interest" description="Disordered" evidence="1">
    <location>
        <begin position="115"/>
        <end position="219"/>
    </location>
</feature>
<evidence type="ECO:0000259" key="2">
    <source>
        <dbReference type="SMART" id="SM01233"/>
    </source>
</evidence>
<gene>
    <name evidence="3" type="ordered locus">TP04_0563</name>
</gene>
<dbReference type="VEuPathDB" id="PiroplasmaDB:TpMuguga_04g00563"/>
<organism evidence="3 4">
    <name type="scientific">Theileria parva</name>
    <name type="common">East coast fever infection agent</name>
    <dbReference type="NCBI Taxonomy" id="5875"/>
    <lineage>
        <taxon>Eukaryota</taxon>
        <taxon>Sar</taxon>
        <taxon>Alveolata</taxon>
        <taxon>Apicomplexa</taxon>
        <taxon>Aconoidasida</taxon>
        <taxon>Piroplasmida</taxon>
        <taxon>Theileriidae</taxon>
        <taxon>Theileria</taxon>
    </lineage>
</organism>
<evidence type="ECO:0000313" key="3">
    <source>
        <dbReference type="EMBL" id="EAN31915.1"/>
    </source>
</evidence>
<dbReference type="KEGG" id="tpv:TP04_0563"/>
<dbReference type="STRING" id="5875.Q4N214"/>
<sequence>MAANRVTYNVGTSNKFAAFYDDTDPEKLTRNSCAGSTKFFPASKGQIPEELYDVTVNSVQLNSHPVNTNTTPVVQMNSPSTVNSLNTVVSTVNSVSSVNANSAVSNAPVYTDDNIFDTRAKGRRPSRRFRGNPNGPRRFDRVSGTGRGRELKKQGEGGHNWGSVSKLSNEPLEDDQLNESLNNLTLNGNNNSKGGDTKVHKDEEKSKSKRDDKKKSDMMDYESYKLLQQSKRTNLPTFTVNDDVKVSTDQELQNDGYVKYVKKVEDNKLVEKVKVINSHANSNPLNVLPNHPSSFRDRKSSKPKQKLTKSGGRIRVKAPDLADLKLFPCLDLKS</sequence>
<dbReference type="SMART" id="SM01233">
    <property type="entry name" value="HABP4_PAI-RBP1"/>
    <property type="match status" value="1"/>
</dbReference>